<accession>A0ABY1KF53</accession>
<feature type="domain" description="Copper amine oxidase-like N-terminal" evidence="1">
    <location>
        <begin position="1"/>
        <end position="88"/>
    </location>
</feature>
<dbReference type="Pfam" id="PF07833">
    <property type="entry name" value="Cu_amine_oxidN1"/>
    <property type="match status" value="1"/>
</dbReference>
<protein>
    <submittedName>
        <fullName evidence="2">Copper amine oxidase N-terminal domain-containing protein</fullName>
    </submittedName>
</protein>
<gene>
    <name evidence="2" type="ORF">SAMN05421578_1623</name>
</gene>
<comment type="caution">
    <text evidence="2">The sequence shown here is derived from an EMBL/GenBank/DDBJ whole genome shotgun (WGS) entry which is preliminary data.</text>
</comment>
<dbReference type="Gene3D" id="3.30.457.10">
    <property type="entry name" value="Copper amine oxidase-like, N-terminal domain"/>
    <property type="match status" value="1"/>
</dbReference>
<dbReference type="InterPro" id="IPR012854">
    <property type="entry name" value="Cu_amine_oxidase-like_N"/>
</dbReference>
<evidence type="ECO:0000259" key="1">
    <source>
        <dbReference type="Pfam" id="PF07833"/>
    </source>
</evidence>
<dbReference type="SUPFAM" id="SSF55383">
    <property type="entry name" value="Copper amine oxidase, domain N"/>
    <property type="match status" value="1"/>
</dbReference>
<keyword evidence="3" id="KW-1185">Reference proteome</keyword>
<evidence type="ECO:0000313" key="2">
    <source>
        <dbReference type="EMBL" id="SIR74726.1"/>
    </source>
</evidence>
<organism evidence="2 3">
    <name type="scientific">Paenibacillus macquariensis</name>
    <dbReference type="NCBI Taxonomy" id="948756"/>
    <lineage>
        <taxon>Bacteria</taxon>
        <taxon>Bacillati</taxon>
        <taxon>Bacillota</taxon>
        <taxon>Bacilli</taxon>
        <taxon>Bacillales</taxon>
        <taxon>Paenibacillaceae</taxon>
        <taxon>Paenibacillus</taxon>
    </lineage>
</organism>
<evidence type="ECO:0000313" key="3">
    <source>
        <dbReference type="Proteomes" id="UP000186666"/>
    </source>
</evidence>
<dbReference type="InterPro" id="IPR036582">
    <property type="entry name" value="Mao_N_sf"/>
</dbReference>
<sequence>MVPFRELFETYGATVDWDSNTQTVTAVKDTTKIVLMLESQVAYLNDKEYRLIQAPFLEDNHMLVNLRFISESLGAKVSYNKEPKPTVYISWNQS</sequence>
<name>A0ABY1KF53_9BACL</name>
<reference evidence="2 3" key="1">
    <citation type="submission" date="2017-01" db="EMBL/GenBank/DDBJ databases">
        <authorList>
            <person name="Varghese N."/>
            <person name="Submissions S."/>
        </authorList>
    </citation>
    <scope>NUCLEOTIDE SEQUENCE [LARGE SCALE GENOMIC DNA]</scope>
    <source>
        <strain evidence="2 3">ATCC 23464</strain>
    </source>
</reference>
<proteinExistence type="predicted"/>
<dbReference type="EMBL" id="FTNK01000062">
    <property type="protein sequence ID" value="SIR74726.1"/>
    <property type="molecule type" value="Genomic_DNA"/>
</dbReference>
<dbReference type="Proteomes" id="UP000186666">
    <property type="component" value="Unassembled WGS sequence"/>
</dbReference>